<evidence type="ECO:0000256" key="8">
    <source>
        <dbReference type="ARBA" id="ARBA00022989"/>
    </source>
</evidence>
<keyword evidence="6 10" id="KW-0812">Transmembrane</keyword>
<comment type="function">
    <text evidence="1 10">Controls the rotational direction of flagella during chemotaxis.</text>
</comment>
<dbReference type="InterPro" id="IPR005503">
    <property type="entry name" value="FliL"/>
</dbReference>
<evidence type="ECO:0000256" key="1">
    <source>
        <dbReference type="ARBA" id="ARBA00002254"/>
    </source>
</evidence>
<dbReference type="EMBL" id="CP036316">
    <property type="protein sequence ID" value="QDT65639.1"/>
    <property type="molecule type" value="Genomic_DNA"/>
</dbReference>
<dbReference type="RefSeq" id="WP_145263892.1">
    <property type="nucleotide sequence ID" value="NZ_CP036316.1"/>
</dbReference>
<dbReference type="GO" id="GO:0005886">
    <property type="term" value="C:plasma membrane"/>
    <property type="evidence" value="ECO:0007669"/>
    <property type="project" value="UniProtKB-SubCell"/>
</dbReference>
<evidence type="ECO:0000256" key="10">
    <source>
        <dbReference type="RuleBase" id="RU364125"/>
    </source>
</evidence>
<evidence type="ECO:0000256" key="5">
    <source>
        <dbReference type="ARBA" id="ARBA00022500"/>
    </source>
</evidence>
<dbReference type="OrthoDB" id="273780at2"/>
<evidence type="ECO:0000256" key="6">
    <source>
        <dbReference type="ARBA" id="ARBA00022692"/>
    </source>
</evidence>
<keyword evidence="7 10" id="KW-0283">Flagellar rotation</keyword>
<evidence type="ECO:0000256" key="3">
    <source>
        <dbReference type="ARBA" id="ARBA00008281"/>
    </source>
</evidence>
<dbReference type="GO" id="GO:0006935">
    <property type="term" value="P:chemotaxis"/>
    <property type="evidence" value="ECO:0007669"/>
    <property type="project" value="UniProtKB-KW"/>
</dbReference>
<keyword evidence="8 10" id="KW-1133">Transmembrane helix</keyword>
<gene>
    <name evidence="11" type="ORF">V22_28980</name>
</gene>
<dbReference type="AlphaFoldDB" id="A0A517TB87"/>
<evidence type="ECO:0000256" key="7">
    <source>
        <dbReference type="ARBA" id="ARBA00022779"/>
    </source>
</evidence>
<proteinExistence type="inferred from homology"/>
<feature type="transmembrane region" description="Helical" evidence="10">
    <location>
        <begin position="31"/>
        <end position="52"/>
    </location>
</feature>
<dbReference type="GO" id="GO:0071973">
    <property type="term" value="P:bacterial-type flagellum-dependent cell motility"/>
    <property type="evidence" value="ECO:0007669"/>
    <property type="project" value="InterPro"/>
</dbReference>
<evidence type="ECO:0000313" key="12">
    <source>
        <dbReference type="Proteomes" id="UP000319976"/>
    </source>
</evidence>
<organism evidence="11 12">
    <name type="scientific">Calycomorphotria hydatis</name>
    <dbReference type="NCBI Taxonomy" id="2528027"/>
    <lineage>
        <taxon>Bacteria</taxon>
        <taxon>Pseudomonadati</taxon>
        <taxon>Planctomycetota</taxon>
        <taxon>Planctomycetia</taxon>
        <taxon>Planctomycetales</taxon>
        <taxon>Planctomycetaceae</taxon>
        <taxon>Calycomorphotria</taxon>
    </lineage>
</organism>
<keyword evidence="9 10" id="KW-0472">Membrane</keyword>
<sequence length="181" mass="19395">MATDAPEQAEAAVHASAEAPAKSGGLLANPIVLIAILLTVMTAEGAILYVILPSPSAAASVDEEELGADIEPEVHTVEVFVDNFTSTNSLAAHGSVIHLNFKLTAIVASSQEIAFDQAANTDNKARVRQAVLKVARKATLEDLNDPSLSTFKRLIREEINKVLRKSYIIEVVISDFKTMEQ</sequence>
<evidence type="ECO:0000256" key="4">
    <source>
        <dbReference type="ARBA" id="ARBA00022475"/>
    </source>
</evidence>
<keyword evidence="12" id="KW-1185">Reference proteome</keyword>
<dbReference type="Pfam" id="PF03748">
    <property type="entry name" value="FliL"/>
    <property type="match status" value="1"/>
</dbReference>
<reference evidence="11 12" key="1">
    <citation type="submission" date="2019-02" db="EMBL/GenBank/DDBJ databases">
        <title>Deep-cultivation of Planctomycetes and their phenomic and genomic characterization uncovers novel biology.</title>
        <authorList>
            <person name="Wiegand S."/>
            <person name="Jogler M."/>
            <person name="Boedeker C."/>
            <person name="Pinto D."/>
            <person name="Vollmers J."/>
            <person name="Rivas-Marin E."/>
            <person name="Kohn T."/>
            <person name="Peeters S.H."/>
            <person name="Heuer A."/>
            <person name="Rast P."/>
            <person name="Oberbeckmann S."/>
            <person name="Bunk B."/>
            <person name="Jeske O."/>
            <person name="Meyerdierks A."/>
            <person name="Storesund J.E."/>
            <person name="Kallscheuer N."/>
            <person name="Luecker S."/>
            <person name="Lage O.M."/>
            <person name="Pohl T."/>
            <person name="Merkel B.J."/>
            <person name="Hornburger P."/>
            <person name="Mueller R.-W."/>
            <person name="Bruemmer F."/>
            <person name="Labrenz M."/>
            <person name="Spormann A.M."/>
            <person name="Op den Camp H."/>
            <person name="Overmann J."/>
            <person name="Amann R."/>
            <person name="Jetten M.S.M."/>
            <person name="Mascher T."/>
            <person name="Medema M.H."/>
            <person name="Devos D.P."/>
            <person name="Kaster A.-K."/>
            <person name="Ovreas L."/>
            <person name="Rohde M."/>
            <person name="Galperin M.Y."/>
            <person name="Jogler C."/>
        </authorList>
    </citation>
    <scope>NUCLEOTIDE SEQUENCE [LARGE SCALE GENOMIC DNA]</scope>
    <source>
        <strain evidence="11 12">V22</strain>
    </source>
</reference>
<keyword evidence="5 10" id="KW-0145">Chemotaxis</keyword>
<protein>
    <recommendedName>
        <fullName evidence="10">Flagellar protein FliL</fullName>
    </recommendedName>
</protein>
<evidence type="ECO:0000313" key="11">
    <source>
        <dbReference type="EMBL" id="QDT65639.1"/>
    </source>
</evidence>
<comment type="similarity">
    <text evidence="3 10">Belongs to the FliL family.</text>
</comment>
<accession>A0A517TB87</accession>
<keyword evidence="4 10" id="KW-1003">Cell membrane</keyword>
<dbReference type="GO" id="GO:0009425">
    <property type="term" value="C:bacterial-type flagellum basal body"/>
    <property type="evidence" value="ECO:0007669"/>
    <property type="project" value="InterPro"/>
</dbReference>
<dbReference type="KEGG" id="chya:V22_28980"/>
<dbReference type="Proteomes" id="UP000319976">
    <property type="component" value="Chromosome"/>
</dbReference>
<evidence type="ECO:0000256" key="9">
    <source>
        <dbReference type="ARBA" id="ARBA00023136"/>
    </source>
</evidence>
<name>A0A517TB87_9PLAN</name>
<evidence type="ECO:0000256" key="2">
    <source>
        <dbReference type="ARBA" id="ARBA00004162"/>
    </source>
</evidence>
<comment type="subcellular location">
    <subcellularLocation>
        <location evidence="2">Cell membrane</location>
        <topology evidence="2">Single-pass membrane protein</topology>
    </subcellularLocation>
</comment>